<gene>
    <name evidence="4" type="ORF">AABB81_14400</name>
</gene>
<organism evidence="4 5">
    <name type="scientific">Lutimonas vermicola</name>
    <dbReference type="NCBI Taxonomy" id="414288"/>
    <lineage>
        <taxon>Bacteria</taxon>
        <taxon>Pseudomonadati</taxon>
        <taxon>Bacteroidota</taxon>
        <taxon>Flavobacteriia</taxon>
        <taxon>Flavobacteriales</taxon>
        <taxon>Flavobacteriaceae</taxon>
        <taxon>Lutimonas</taxon>
    </lineage>
</organism>
<evidence type="ECO:0000259" key="3">
    <source>
        <dbReference type="Pfam" id="PF07687"/>
    </source>
</evidence>
<dbReference type="PANTHER" id="PTHR43808">
    <property type="entry name" value="ACETYLORNITHINE DEACETYLASE"/>
    <property type="match status" value="1"/>
</dbReference>
<dbReference type="SUPFAM" id="SSF55031">
    <property type="entry name" value="Bacterial exopeptidase dimerisation domain"/>
    <property type="match status" value="1"/>
</dbReference>
<reference evidence="4 5" key="1">
    <citation type="submission" date="2024-04" db="EMBL/GenBank/DDBJ databases">
        <title>whole genome sequencing of Lutimonas vermicola strain IMCC1616.</title>
        <authorList>
            <person name="Bae S.S."/>
        </authorList>
    </citation>
    <scope>NUCLEOTIDE SEQUENCE [LARGE SCALE GENOMIC DNA]</scope>
    <source>
        <strain evidence="4 5">IMCC1616</strain>
    </source>
</reference>
<dbReference type="Gene3D" id="3.40.630.10">
    <property type="entry name" value="Zn peptidases"/>
    <property type="match status" value="1"/>
</dbReference>
<dbReference type="Pfam" id="PF01546">
    <property type="entry name" value="Peptidase_M20"/>
    <property type="match status" value="1"/>
</dbReference>
<dbReference type="InterPro" id="IPR002933">
    <property type="entry name" value="Peptidase_M20"/>
</dbReference>
<dbReference type="Pfam" id="PF07687">
    <property type="entry name" value="M20_dimer"/>
    <property type="match status" value="1"/>
</dbReference>
<evidence type="ECO:0000313" key="4">
    <source>
        <dbReference type="EMBL" id="MEL4457096.1"/>
    </source>
</evidence>
<dbReference type="PIRSF" id="PIRSF037238">
    <property type="entry name" value="Carboxypeptidase_G2"/>
    <property type="match status" value="1"/>
</dbReference>
<dbReference type="CDD" id="cd03885">
    <property type="entry name" value="M20_CPDG2"/>
    <property type="match status" value="1"/>
</dbReference>
<dbReference type="SUPFAM" id="SSF53187">
    <property type="entry name" value="Zn-dependent exopeptidases"/>
    <property type="match status" value="1"/>
</dbReference>
<evidence type="ECO:0000313" key="5">
    <source>
        <dbReference type="Proteomes" id="UP001474120"/>
    </source>
</evidence>
<name>A0ABU9L3T4_9FLAO</name>
<dbReference type="InterPro" id="IPR036264">
    <property type="entry name" value="Bact_exopeptidase_dim_dom"/>
</dbReference>
<evidence type="ECO:0000256" key="2">
    <source>
        <dbReference type="ARBA" id="ARBA00022801"/>
    </source>
</evidence>
<keyword evidence="5" id="KW-1185">Reference proteome</keyword>
<accession>A0ABU9L3T4</accession>
<dbReference type="Gene3D" id="3.30.70.360">
    <property type="match status" value="1"/>
</dbReference>
<dbReference type="InterPro" id="IPR050072">
    <property type="entry name" value="Peptidase_M20A"/>
</dbReference>
<evidence type="ECO:0000256" key="1">
    <source>
        <dbReference type="ARBA" id="ARBA00022723"/>
    </source>
</evidence>
<comment type="caution">
    <text evidence="4">The sequence shown here is derived from an EMBL/GenBank/DDBJ whole genome shotgun (WGS) entry which is preliminary data.</text>
</comment>
<dbReference type="InterPro" id="IPR011650">
    <property type="entry name" value="Peptidase_M20_dimer"/>
</dbReference>
<dbReference type="Proteomes" id="UP001474120">
    <property type="component" value="Unassembled WGS sequence"/>
</dbReference>
<dbReference type="InterPro" id="IPR017150">
    <property type="entry name" value="Pept_M20_glutamate_carboxypep"/>
</dbReference>
<keyword evidence="1" id="KW-0479">Metal-binding</keyword>
<feature type="domain" description="Peptidase M20 dimerisation" evidence="3">
    <location>
        <begin position="188"/>
        <end position="281"/>
    </location>
</feature>
<protein>
    <submittedName>
        <fullName evidence="4">M20 family metallopeptidase</fullName>
    </submittedName>
</protein>
<keyword evidence="2" id="KW-0378">Hydrolase</keyword>
<sequence>MKISAARHIEAFLKDHQEDMIVFLKNLVSHESPSHDADSQKYLMKILTDEFQSLGYYTNHFPGVKTGGFFYARPKDHPKGGNIQLLIGHCDTVWKKYTLENMPVKETEDKISGPGVFDMKAGITQIIFSIKALMELNLTCQLSPVILINSDEEIGSYESTNAIKRISKIARRAYILEPPLGLEGKLKTARKGIGKFIITVTGKPAHAGLNPEKGVSAIVELSYHIQHLYALNDFEKGITVNVGMIQGGSSANVIAEESKAVVDVRVYNMKDAAYIQREISNLKPKHQGTSLQIEGGFGRPPMEKTERNRKLWKIAKDIGKSIQLELKESTAGGGSDGNTTSLFTATLDGLGTVGDGAHARHEFIYKTKLIERTTLLSLLLLAKDIKDEK</sequence>
<dbReference type="RefSeq" id="WP_342161256.1">
    <property type="nucleotide sequence ID" value="NZ_JBCDNA010000003.1"/>
</dbReference>
<dbReference type="PANTHER" id="PTHR43808:SF9">
    <property type="entry name" value="BLL0789 PROTEIN"/>
    <property type="match status" value="1"/>
</dbReference>
<dbReference type="EMBL" id="JBCDNA010000003">
    <property type="protein sequence ID" value="MEL4457096.1"/>
    <property type="molecule type" value="Genomic_DNA"/>
</dbReference>
<proteinExistence type="predicted"/>